<dbReference type="Proteomes" id="UP001500582">
    <property type="component" value="Unassembled WGS sequence"/>
</dbReference>
<dbReference type="EMBL" id="BAABFT010000016">
    <property type="protein sequence ID" value="GAA4335697.1"/>
    <property type="molecule type" value="Genomic_DNA"/>
</dbReference>
<dbReference type="PANTHER" id="PTHR23291">
    <property type="entry name" value="BAX INHIBITOR-RELATED"/>
    <property type="match status" value="1"/>
</dbReference>
<gene>
    <name evidence="7" type="ORF">GCM10023149_43820</name>
</gene>
<evidence type="ECO:0000256" key="6">
    <source>
        <dbReference type="RuleBase" id="RU004379"/>
    </source>
</evidence>
<feature type="transmembrane region" description="Helical" evidence="6">
    <location>
        <begin position="153"/>
        <end position="171"/>
    </location>
</feature>
<feature type="transmembrane region" description="Helical" evidence="6">
    <location>
        <begin position="216"/>
        <end position="239"/>
    </location>
</feature>
<keyword evidence="3 6" id="KW-0812">Transmembrane</keyword>
<evidence type="ECO:0000256" key="3">
    <source>
        <dbReference type="ARBA" id="ARBA00022692"/>
    </source>
</evidence>
<organism evidence="7 8">
    <name type="scientific">Mucilaginibacter gynuensis</name>
    <dbReference type="NCBI Taxonomy" id="1302236"/>
    <lineage>
        <taxon>Bacteria</taxon>
        <taxon>Pseudomonadati</taxon>
        <taxon>Bacteroidota</taxon>
        <taxon>Sphingobacteriia</taxon>
        <taxon>Sphingobacteriales</taxon>
        <taxon>Sphingobacteriaceae</taxon>
        <taxon>Mucilaginibacter</taxon>
    </lineage>
</organism>
<dbReference type="PANTHER" id="PTHR23291:SF50">
    <property type="entry name" value="PROTEIN LIFEGUARD 4"/>
    <property type="match status" value="1"/>
</dbReference>
<comment type="caution">
    <text evidence="7">The sequence shown here is derived from an EMBL/GenBank/DDBJ whole genome shotgun (WGS) entry which is preliminary data.</text>
</comment>
<dbReference type="Pfam" id="PF01027">
    <property type="entry name" value="Bax1-I"/>
    <property type="match status" value="1"/>
</dbReference>
<feature type="transmembrane region" description="Helical" evidence="6">
    <location>
        <begin position="177"/>
        <end position="196"/>
    </location>
</feature>
<keyword evidence="8" id="KW-1185">Reference proteome</keyword>
<evidence type="ECO:0000256" key="1">
    <source>
        <dbReference type="ARBA" id="ARBA00004141"/>
    </source>
</evidence>
<dbReference type="CDD" id="cd10432">
    <property type="entry name" value="BI-1-like_bacterial"/>
    <property type="match status" value="1"/>
</dbReference>
<dbReference type="InterPro" id="IPR006214">
    <property type="entry name" value="Bax_inhibitor_1-related"/>
</dbReference>
<feature type="transmembrane region" description="Helical" evidence="6">
    <location>
        <begin position="94"/>
        <end position="115"/>
    </location>
</feature>
<comment type="similarity">
    <text evidence="2 6">Belongs to the BI1 family.</text>
</comment>
<protein>
    <submittedName>
        <fullName evidence="7">Bax inhibitor-1/YccA family protein</fullName>
    </submittedName>
</protein>
<dbReference type="RefSeq" id="WP_345213327.1">
    <property type="nucleotide sequence ID" value="NZ_BAABFT010000016.1"/>
</dbReference>
<sequence>MEINKSNYTYDSVFVNEDAAASRKFIANVFLWMFVALGISAICAWVFAHDKTLISSLVDFNTGRRTGLGTIVMFSPLAFVLTMSFAFNRLSFAMLAVFFLGFAVMMGISLSFIFLAYTSGMIYGTFITASVVFGIMAIAGYTTSQDLTKFGSILGMFLIGIVVASIVNWFIGSSGLSMIISYVGVAVFVGLTAYDVQKLKRIGAGLEYGDQSTQKIAIMGALTLYLDFINLFLMLLRVFSGNRK</sequence>
<evidence type="ECO:0000256" key="4">
    <source>
        <dbReference type="ARBA" id="ARBA00022989"/>
    </source>
</evidence>
<evidence type="ECO:0000313" key="7">
    <source>
        <dbReference type="EMBL" id="GAA4335697.1"/>
    </source>
</evidence>
<comment type="subcellular location">
    <subcellularLocation>
        <location evidence="1">Membrane</location>
        <topology evidence="1">Multi-pass membrane protein</topology>
    </subcellularLocation>
</comment>
<feature type="transmembrane region" description="Helical" evidence="6">
    <location>
        <begin position="68"/>
        <end position="87"/>
    </location>
</feature>
<feature type="transmembrane region" description="Helical" evidence="6">
    <location>
        <begin position="121"/>
        <end position="141"/>
    </location>
</feature>
<keyword evidence="5 6" id="KW-0472">Membrane</keyword>
<proteinExistence type="inferred from homology"/>
<accession>A0ABP8H828</accession>
<name>A0ABP8H828_9SPHI</name>
<feature type="transmembrane region" description="Helical" evidence="6">
    <location>
        <begin position="29"/>
        <end position="48"/>
    </location>
</feature>
<evidence type="ECO:0000256" key="5">
    <source>
        <dbReference type="ARBA" id="ARBA00023136"/>
    </source>
</evidence>
<evidence type="ECO:0000313" key="8">
    <source>
        <dbReference type="Proteomes" id="UP001500582"/>
    </source>
</evidence>
<keyword evidence="4 6" id="KW-1133">Transmembrane helix</keyword>
<evidence type="ECO:0000256" key="2">
    <source>
        <dbReference type="ARBA" id="ARBA00010350"/>
    </source>
</evidence>
<reference evidence="8" key="1">
    <citation type="journal article" date="2019" name="Int. J. Syst. Evol. Microbiol.">
        <title>The Global Catalogue of Microorganisms (GCM) 10K type strain sequencing project: providing services to taxonomists for standard genome sequencing and annotation.</title>
        <authorList>
            <consortium name="The Broad Institute Genomics Platform"/>
            <consortium name="The Broad Institute Genome Sequencing Center for Infectious Disease"/>
            <person name="Wu L."/>
            <person name="Ma J."/>
        </authorList>
    </citation>
    <scope>NUCLEOTIDE SEQUENCE [LARGE SCALE GENOMIC DNA]</scope>
    <source>
        <strain evidence="8">JCM 17705</strain>
    </source>
</reference>